<evidence type="ECO:0000259" key="7">
    <source>
        <dbReference type="Pfam" id="PF12265"/>
    </source>
</evidence>
<evidence type="ECO:0000313" key="9">
    <source>
        <dbReference type="Proteomes" id="UP001271007"/>
    </source>
</evidence>
<dbReference type="Pfam" id="PF12265">
    <property type="entry name" value="CAF1C_H4-bd"/>
    <property type="match status" value="1"/>
</dbReference>
<dbReference type="SMART" id="SM00320">
    <property type="entry name" value="WD40"/>
    <property type="match status" value="6"/>
</dbReference>
<evidence type="ECO:0000256" key="5">
    <source>
        <dbReference type="ARBA" id="ARBA00023242"/>
    </source>
</evidence>
<dbReference type="Pfam" id="PF00400">
    <property type="entry name" value="WD40"/>
    <property type="match status" value="4"/>
</dbReference>
<protein>
    <submittedName>
        <fullName evidence="8">Histone acetyltransferase type B subunit 2</fullName>
    </submittedName>
</protein>
<dbReference type="InterPro" id="IPR050459">
    <property type="entry name" value="WD_repeat_RBAP46/RBAP48/MSI1"/>
</dbReference>
<feature type="repeat" description="WD" evidence="6">
    <location>
        <begin position="164"/>
        <end position="206"/>
    </location>
</feature>
<keyword evidence="5" id="KW-0539">Nucleus</keyword>
<dbReference type="InterPro" id="IPR015943">
    <property type="entry name" value="WD40/YVTN_repeat-like_dom_sf"/>
</dbReference>
<gene>
    <name evidence="8" type="primary">HAT2</name>
    <name evidence="8" type="ORF">LTR09_001797</name>
</gene>
<dbReference type="Proteomes" id="UP001271007">
    <property type="component" value="Unassembled WGS sequence"/>
</dbReference>
<evidence type="ECO:0000256" key="2">
    <source>
        <dbReference type="ARBA" id="ARBA00022574"/>
    </source>
</evidence>
<dbReference type="PRINTS" id="PR00320">
    <property type="entry name" value="GPROTEINBRPT"/>
</dbReference>
<dbReference type="PROSITE" id="PS50294">
    <property type="entry name" value="WD_REPEATS_REGION"/>
    <property type="match status" value="3"/>
</dbReference>
<dbReference type="InterPro" id="IPR001680">
    <property type="entry name" value="WD40_rpt"/>
</dbReference>
<feature type="domain" description="Histone-binding protein RBBP4-like N-terminal" evidence="7">
    <location>
        <begin position="21"/>
        <end position="79"/>
    </location>
</feature>
<organism evidence="8 9">
    <name type="scientific">Extremus antarcticus</name>
    <dbReference type="NCBI Taxonomy" id="702011"/>
    <lineage>
        <taxon>Eukaryota</taxon>
        <taxon>Fungi</taxon>
        <taxon>Dikarya</taxon>
        <taxon>Ascomycota</taxon>
        <taxon>Pezizomycotina</taxon>
        <taxon>Dothideomycetes</taxon>
        <taxon>Dothideomycetidae</taxon>
        <taxon>Mycosphaerellales</taxon>
        <taxon>Extremaceae</taxon>
        <taxon>Extremus</taxon>
    </lineage>
</organism>
<keyword evidence="2 6" id="KW-0853">WD repeat</keyword>
<dbReference type="InterPro" id="IPR036322">
    <property type="entry name" value="WD40_repeat_dom_sf"/>
</dbReference>
<dbReference type="SUPFAM" id="SSF50978">
    <property type="entry name" value="WD40 repeat-like"/>
    <property type="match status" value="1"/>
</dbReference>
<dbReference type="GO" id="GO:0006325">
    <property type="term" value="P:chromatin organization"/>
    <property type="evidence" value="ECO:0007669"/>
    <property type="project" value="UniProtKB-KW"/>
</dbReference>
<feature type="repeat" description="WD" evidence="6">
    <location>
        <begin position="307"/>
        <end position="349"/>
    </location>
</feature>
<accession>A0AAJ0GHI5</accession>
<evidence type="ECO:0000256" key="6">
    <source>
        <dbReference type="PROSITE-ProRule" id="PRU00221"/>
    </source>
</evidence>
<evidence type="ECO:0000313" key="8">
    <source>
        <dbReference type="EMBL" id="KAK3057613.1"/>
    </source>
</evidence>
<dbReference type="InterPro" id="IPR020472">
    <property type="entry name" value="WD40_PAC1"/>
</dbReference>
<dbReference type="PROSITE" id="PS00678">
    <property type="entry name" value="WD_REPEATS_1"/>
    <property type="match status" value="2"/>
</dbReference>
<evidence type="ECO:0000256" key="1">
    <source>
        <dbReference type="ARBA" id="ARBA00004123"/>
    </source>
</evidence>
<dbReference type="AlphaFoldDB" id="A0AAJ0GHI5"/>
<comment type="caution">
    <text evidence="8">The sequence shown here is derived from an EMBL/GenBank/DDBJ whole genome shotgun (WGS) entry which is preliminary data.</text>
</comment>
<dbReference type="GO" id="GO:0005634">
    <property type="term" value="C:nucleus"/>
    <property type="evidence" value="ECO:0007669"/>
    <property type="project" value="UniProtKB-SubCell"/>
</dbReference>
<sequence length="419" mass="47763">MDENRKETDDEKIQNQVVNEEYKIWKNRALEWPTLTAQWLPDVRDEPENPLRVHRLILGTHTSGEATDYLQIVHVKLPKPPAARIDDYNSSTEELGGHGAAKHPIEFSVVQKIVHPGEVNKARYQPQNPDIIATWAPNKNIYVWDRSKHLSVPKDEDVRAQATLKGHESEGFALEWSPFVEGQLLSGSQDRTVKLWNVKEDFKLDNKVLHAQRTFKQHSAVVNDVQFHPIHGKNLFGSVSDDLTMQLMDLRRATDSNAPVVFKNAHQDAINTLAFHPTMDKLFATGSADKTIGIFDLRWPGKKLHSLDGHLDAITKLEWHPQDTAILASTSDDRRVIFWDLSLTGTEQTPQDAEDGPPEMLFMHGGHTNRISDFTWNKNDPWVACSAAEDNMIHIWRASRQIVERRPAHVKRREVDAQA</sequence>
<dbReference type="Gene3D" id="2.130.10.10">
    <property type="entry name" value="YVTN repeat-like/Quinoprotein amine dehydrogenase"/>
    <property type="match status" value="1"/>
</dbReference>
<dbReference type="PANTHER" id="PTHR22850">
    <property type="entry name" value="WD40 REPEAT FAMILY"/>
    <property type="match status" value="1"/>
</dbReference>
<dbReference type="InterPro" id="IPR022052">
    <property type="entry name" value="Histone-bd_RBBP4-like_N"/>
</dbReference>
<keyword evidence="3" id="KW-0677">Repeat</keyword>
<name>A0AAJ0GHI5_9PEZI</name>
<dbReference type="PROSITE" id="PS50082">
    <property type="entry name" value="WD_REPEATS_2"/>
    <property type="match status" value="3"/>
</dbReference>
<proteinExistence type="predicted"/>
<evidence type="ECO:0000256" key="4">
    <source>
        <dbReference type="ARBA" id="ARBA00022853"/>
    </source>
</evidence>
<feature type="repeat" description="WD" evidence="6">
    <location>
        <begin position="263"/>
        <end position="298"/>
    </location>
</feature>
<evidence type="ECO:0000256" key="3">
    <source>
        <dbReference type="ARBA" id="ARBA00022737"/>
    </source>
</evidence>
<reference evidence="8" key="1">
    <citation type="submission" date="2023-04" db="EMBL/GenBank/DDBJ databases">
        <title>Black Yeasts Isolated from many extreme environments.</title>
        <authorList>
            <person name="Coleine C."/>
            <person name="Stajich J.E."/>
            <person name="Selbmann L."/>
        </authorList>
    </citation>
    <scope>NUCLEOTIDE SEQUENCE</scope>
    <source>
        <strain evidence="8">CCFEE 5312</strain>
    </source>
</reference>
<keyword evidence="9" id="KW-1185">Reference proteome</keyword>
<comment type="subcellular location">
    <subcellularLocation>
        <location evidence="1">Nucleus</location>
    </subcellularLocation>
</comment>
<keyword evidence="4" id="KW-0156">Chromatin regulator</keyword>
<dbReference type="InterPro" id="IPR019775">
    <property type="entry name" value="WD40_repeat_CS"/>
</dbReference>
<dbReference type="EMBL" id="JAWDJX010000003">
    <property type="protein sequence ID" value="KAK3057613.1"/>
    <property type="molecule type" value="Genomic_DNA"/>
</dbReference>